<dbReference type="Proteomes" id="UP001219355">
    <property type="component" value="Chromosome 2"/>
</dbReference>
<dbReference type="Pfam" id="PF07690">
    <property type="entry name" value="MFS_1"/>
    <property type="match status" value="1"/>
</dbReference>
<evidence type="ECO:0000256" key="4">
    <source>
        <dbReference type="ARBA" id="ARBA00022692"/>
    </source>
</evidence>
<feature type="transmembrane region" description="Helical" evidence="7">
    <location>
        <begin position="138"/>
        <end position="156"/>
    </location>
</feature>
<evidence type="ECO:0000256" key="5">
    <source>
        <dbReference type="ARBA" id="ARBA00022989"/>
    </source>
</evidence>
<dbReference type="InterPro" id="IPR011701">
    <property type="entry name" value="MFS"/>
</dbReference>
<evidence type="ECO:0008006" key="10">
    <source>
        <dbReference type="Google" id="ProtNLM"/>
    </source>
</evidence>
<feature type="transmembrane region" description="Helical" evidence="7">
    <location>
        <begin position="83"/>
        <end position="103"/>
    </location>
</feature>
<dbReference type="Gene3D" id="1.20.1250.20">
    <property type="entry name" value="MFS general substrate transporter like domains"/>
    <property type="match status" value="1"/>
</dbReference>
<gene>
    <name evidence="8" type="ORF">PRK78_004472</name>
</gene>
<evidence type="ECO:0000256" key="3">
    <source>
        <dbReference type="ARBA" id="ARBA00022448"/>
    </source>
</evidence>
<keyword evidence="6 7" id="KW-0472">Membrane</keyword>
<comment type="similarity">
    <text evidence="2">Belongs to the SLC43A transporter (TC 2.A.1.44) family.</text>
</comment>
<feature type="transmembrane region" description="Helical" evidence="7">
    <location>
        <begin position="202"/>
        <end position="221"/>
    </location>
</feature>
<reference evidence="8" key="1">
    <citation type="submission" date="2023-03" db="EMBL/GenBank/DDBJ databases">
        <title>Emydomyces testavorans Genome Sequence.</title>
        <authorList>
            <person name="Hoyer L."/>
        </authorList>
    </citation>
    <scope>NUCLEOTIDE SEQUENCE</scope>
    <source>
        <strain evidence="8">16-2883</strain>
    </source>
</reference>
<evidence type="ECO:0000256" key="6">
    <source>
        <dbReference type="ARBA" id="ARBA00023136"/>
    </source>
</evidence>
<feature type="transmembrane region" description="Helical" evidence="7">
    <location>
        <begin position="110"/>
        <end position="126"/>
    </location>
</feature>
<keyword evidence="4 7" id="KW-0812">Transmembrane</keyword>
<dbReference type="InterPro" id="IPR052599">
    <property type="entry name" value="SLC43A_AATransporter"/>
</dbReference>
<feature type="transmembrane region" description="Helical" evidence="7">
    <location>
        <begin position="28"/>
        <end position="48"/>
    </location>
</feature>
<dbReference type="GO" id="GO:0022857">
    <property type="term" value="F:transmembrane transporter activity"/>
    <property type="evidence" value="ECO:0007669"/>
    <property type="project" value="InterPro"/>
</dbReference>
<proteinExistence type="inferred from homology"/>
<dbReference type="PANTHER" id="PTHR20772:SF2">
    <property type="entry name" value="PROTEIN FMP42"/>
    <property type="match status" value="1"/>
</dbReference>
<accession>A0AAF0DHU9</accession>
<organism evidence="8 9">
    <name type="scientific">Emydomyces testavorans</name>
    <dbReference type="NCBI Taxonomy" id="2070801"/>
    <lineage>
        <taxon>Eukaryota</taxon>
        <taxon>Fungi</taxon>
        <taxon>Dikarya</taxon>
        <taxon>Ascomycota</taxon>
        <taxon>Pezizomycotina</taxon>
        <taxon>Eurotiomycetes</taxon>
        <taxon>Eurotiomycetidae</taxon>
        <taxon>Onygenales</taxon>
        <taxon>Nannizziopsiaceae</taxon>
        <taxon>Emydomyces</taxon>
    </lineage>
</organism>
<evidence type="ECO:0000256" key="2">
    <source>
        <dbReference type="ARBA" id="ARBA00006595"/>
    </source>
</evidence>
<dbReference type="InterPro" id="IPR036259">
    <property type="entry name" value="MFS_trans_sf"/>
</dbReference>
<dbReference type="SUPFAM" id="SSF103473">
    <property type="entry name" value="MFS general substrate transporter"/>
    <property type="match status" value="1"/>
</dbReference>
<evidence type="ECO:0000256" key="7">
    <source>
        <dbReference type="SAM" id="Phobius"/>
    </source>
</evidence>
<feature type="transmembrane region" description="Helical" evidence="7">
    <location>
        <begin position="386"/>
        <end position="404"/>
    </location>
</feature>
<feature type="transmembrane region" description="Helical" evidence="7">
    <location>
        <begin position="356"/>
        <end position="379"/>
    </location>
</feature>
<dbReference type="PANTHER" id="PTHR20772">
    <property type="entry name" value="PROTEIN FMP42"/>
    <property type="match status" value="1"/>
</dbReference>
<feature type="transmembrane region" description="Helical" evidence="7">
    <location>
        <begin position="317"/>
        <end position="336"/>
    </location>
</feature>
<sequence length="543" mass="59344">MLSKCRRWKNTEILGAYDVSKWKRIAQICAAVTYSLLAAGIIFGYAALKPVLVKEGIYRDRCTKDELDEGIDVCYGQEIRLNLMFTVAAVVTNICALPVGSILDTCGPRITGSIGGICIALGALLFSNPTRFPYDGYLAGYILFAIGGPFVFISSFHLSNTFPKHSGLILSMLTGAFDCSSAVFLLFRLVHGKANGFFTIKSLFLLFLIVPGFIIASQMLLMPSRSYSTLRELLQHAEEILAEDDAAEVDYFADIQANNLETIYPRYQGLISKINTLLDEPGHNLPSHDPSKPAFTADPTWGIMHTSSSLQQLRSPWFILITLFTITQMLRVNYFISTIRPQYEHLLASPHQARHLNHLFDFLLPLGGLIAMPFTGLILDRTALPTILALLVTSATLIGILGCIPHSLPAAYANITLFVLLRPYFYTVISDYAAKVFGFQTFGRVYGLIICLAGLGNFLQSPLDVLTMRVLRGDPVPVNAGLTGVGAVTGGALAVFVWWRMRRLLGGGVPGGGVEETERLLPGALDEGREGPYGAFLRDGGMA</sequence>
<protein>
    <recommendedName>
        <fullName evidence="10">MFS transporter</fullName>
    </recommendedName>
</protein>
<feature type="transmembrane region" description="Helical" evidence="7">
    <location>
        <begin position="168"/>
        <end position="190"/>
    </location>
</feature>
<comment type="subcellular location">
    <subcellularLocation>
        <location evidence="1">Membrane</location>
        <topology evidence="1">Multi-pass membrane protein</topology>
    </subcellularLocation>
</comment>
<dbReference type="EMBL" id="CP120628">
    <property type="protein sequence ID" value="WEW59004.1"/>
    <property type="molecule type" value="Genomic_DNA"/>
</dbReference>
<dbReference type="GO" id="GO:0000329">
    <property type="term" value="C:fungal-type vacuole membrane"/>
    <property type="evidence" value="ECO:0007669"/>
    <property type="project" value="TreeGrafter"/>
</dbReference>
<keyword evidence="5 7" id="KW-1133">Transmembrane helix</keyword>
<feature type="transmembrane region" description="Helical" evidence="7">
    <location>
        <begin position="480"/>
        <end position="499"/>
    </location>
</feature>
<feature type="transmembrane region" description="Helical" evidence="7">
    <location>
        <begin position="441"/>
        <end position="460"/>
    </location>
</feature>
<keyword evidence="9" id="KW-1185">Reference proteome</keyword>
<name>A0AAF0DHU9_9EURO</name>
<dbReference type="AlphaFoldDB" id="A0AAF0DHU9"/>
<keyword evidence="3" id="KW-0813">Transport</keyword>
<evidence type="ECO:0000313" key="8">
    <source>
        <dbReference type="EMBL" id="WEW59004.1"/>
    </source>
</evidence>
<evidence type="ECO:0000256" key="1">
    <source>
        <dbReference type="ARBA" id="ARBA00004141"/>
    </source>
</evidence>
<evidence type="ECO:0000313" key="9">
    <source>
        <dbReference type="Proteomes" id="UP001219355"/>
    </source>
</evidence>